<evidence type="ECO:0000313" key="1">
    <source>
        <dbReference type="EMBL" id="MCU5777830.1"/>
    </source>
</evidence>
<dbReference type="AlphaFoldDB" id="A0A9J6PM22"/>
<protein>
    <submittedName>
        <fullName evidence="1">Rz1-like lysis system protein LysC</fullName>
    </submittedName>
</protein>
<sequence length="81" mass="8460">MLLAGCGSARPSPEVRITASGCPKLTPCKLAAANPRSNGDLNRQLDDTEAAWAMCADKVDTAIACENRNSEQAGILTQSPD</sequence>
<dbReference type="InterPro" id="IPR058979">
    <property type="entry name" value="LysC-like"/>
</dbReference>
<dbReference type="EMBL" id="JAODIM010000040">
    <property type="protein sequence ID" value="MCU5777830.1"/>
    <property type="molecule type" value="Genomic_DNA"/>
</dbReference>
<accession>A0A9J6PM22</accession>
<keyword evidence="2" id="KW-1185">Reference proteome</keyword>
<dbReference type="NCBIfam" id="NF038368">
    <property type="entry name" value="P2_Rz1"/>
    <property type="match status" value="1"/>
</dbReference>
<name>A0A9J6PM22_9GAMM</name>
<comment type="caution">
    <text evidence="1">The sequence shown here is derived from an EMBL/GenBank/DDBJ whole genome shotgun (WGS) entry which is preliminary data.</text>
</comment>
<proteinExistence type="predicted"/>
<dbReference type="Proteomes" id="UP001064262">
    <property type="component" value="Unassembled WGS sequence"/>
</dbReference>
<reference evidence="1" key="1">
    <citation type="submission" date="2022-09" db="EMBL/GenBank/DDBJ databases">
        <title>Winslowiella arboricola sp. nov., isolated from bleeding cankers on broadleaf hosts.</title>
        <authorList>
            <person name="Brady C."/>
            <person name="Kaur S."/>
            <person name="Crampton B."/>
            <person name="Maddock D."/>
            <person name="Arnold D."/>
            <person name="Denman S."/>
        </authorList>
    </citation>
    <scope>NUCLEOTIDE SEQUENCE</scope>
    <source>
        <strain evidence="1">BAC 15a-03b</strain>
    </source>
</reference>
<dbReference type="InterPro" id="IPR047737">
    <property type="entry name" value="LysC"/>
</dbReference>
<organism evidence="1 2">
    <name type="scientific">Winslowiella arboricola</name>
    <dbReference type="NCBI Taxonomy" id="2978220"/>
    <lineage>
        <taxon>Bacteria</taxon>
        <taxon>Pseudomonadati</taxon>
        <taxon>Pseudomonadota</taxon>
        <taxon>Gammaproteobacteria</taxon>
        <taxon>Enterobacterales</taxon>
        <taxon>Erwiniaceae</taxon>
        <taxon>Winslowiella</taxon>
    </lineage>
</organism>
<dbReference type="Pfam" id="PF23793">
    <property type="entry name" value="LysC"/>
    <property type="match status" value="1"/>
</dbReference>
<gene>
    <name evidence="1" type="primary">lysC</name>
    <name evidence="1" type="ORF">N5923_10025</name>
</gene>
<evidence type="ECO:0000313" key="2">
    <source>
        <dbReference type="Proteomes" id="UP001064262"/>
    </source>
</evidence>
<dbReference type="RefSeq" id="WP_267142437.1">
    <property type="nucleotide sequence ID" value="NZ_JAODIL010000069.1"/>
</dbReference>